<sequence>MRELFRRIHYLLSRRRLDAELENDMEFHREMAAHAGNANFGNTLRLRERAYEAWGWTWLDRLKQDLRFGVRILVRSPGFTLVATLVLAIGVGVNVSAFSLFNMVALKPLPVPDANRLVRLERRSADQYTNQMSYPSFLFYQKHAHMLSAAMAVLGVPPMDIDHDEQLTSASFVTPNYFVELGTRPAVGRLLNPGRDGSAEDAPAVVLSYGLWQRRFGGDPDVVGRVIHLNGKPVTIAGVTPFALATLGGQDPDLWLPIAQQPYFVAHSTILQDWTNGSVQMWGKLAPGVSATAAAQELLVLTNELRHEHPEAVWDNERIQISPGGHLQVMQPRMVTLAEMIGVLALLILVVACANVGGLTAARAVTRQHEIGIRMAIGAGRWRIFRQLCTESLLLGAMGSLAGMALSWAVLRIVLTKFDAPKWLSARPDWRVLLFAAGITVVAMLFFGLLPALQIARQRQQKTFARQILVGLQIAASSVLLIVAALLVHAAQHALYTDPGFGYQQIVSIDPQLSQHGYSPAAARNYLNQMESRLRALPDVRAVSLVQLPPLGHVVSSWTTEIGTRKVTIYPNWVAPNFFRTMEIPLRLGRTFHPGEKHVVIVSESFAREQWPGKNPLGETVGAAPNRDTVIGVVGDAHINALSDDDALEQYWAAQPDNLPDMVVVVRAAGQSGQIGPAARAIATSLDASVFPEIRQVKALVRENQRMIEDVAGIVSLVGLIALSLAVIGLVGLVAFVVTQRTKEIAIRIAVGGHPLIVLSAVLRQFRWPLILGAASGTGLAAFGSSLLRVALYGVNNLDPISYAAALGLLLLIAIASMILPAARALRMDVAAILHYE</sequence>
<feature type="transmembrane region" description="Helical" evidence="7">
    <location>
        <begin position="801"/>
        <end position="820"/>
    </location>
</feature>
<feature type="transmembrane region" description="Helical" evidence="7">
    <location>
        <begin position="79"/>
        <end position="101"/>
    </location>
</feature>
<feature type="transmembrane region" description="Helical" evidence="7">
    <location>
        <begin position="468"/>
        <end position="488"/>
    </location>
</feature>
<evidence type="ECO:0000259" key="9">
    <source>
        <dbReference type="Pfam" id="PF12704"/>
    </source>
</evidence>
<feature type="transmembrane region" description="Helical" evidence="7">
    <location>
        <begin position="711"/>
        <end position="738"/>
    </location>
</feature>
<dbReference type="PANTHER" id="PTHR30572">
    <property type="entry name" value="MEMBRANE COMPONENT OF TRANSPORTER-RELATED"/>
    <property type="match status" value="1"/>
</dbReference>
<protein>
    <submittedName>
        <fullName evidence="10">Permease, putative domain protein</fullName>
    </submittedName>
</protein>
<dbReference type="GO" id="GO:0022857">
    <property type="term" value="F:transmembrane transporter activity"/>
    <property type="evidence" value="ECO:0007669"/>
    <property type="project" value="TreeGrafter"/>
</dbReference>
<dbReference type="KEGG" id="aca:ACP_1528"/>
<dbReference type="Pfam" id="PF12704">
    <property type="entry name" value="MacB_PCD"/>
    <property type="match status" value="2"/>
</dbReference>
<evidence type="ECO:0000256" key="7">
    <source>
        <dbReference type="SAM" id="Phobius"/>
    </source>
</evidence>
<evidence type="ECO:0000256" key="3">
    <source>
        <dbReference type="ARBA" id="ARBA00022692"/>
    </source>
</evidence>
<feature type="domain" description="MacB-like periplasmic core" evidence="9">
    <location>
        <begin position="80"/>
        <end position="298"/>
    </location>
</feature>
<feature type="transmembrane region" description="Helical" evidence="7">
    <location>
        <begin position="393"/>
        <end position="415"/>
    </location>
</feature>
<keyword evidence="11" id="KW-1185">Reference proteome</keyword>
<feature type="domain" description="MacB-like periplasmic core" evidence="9">
    <location>
        <begin position="486"/>
        <end position="648"/>
    </location>
</feature>
<dbReference type="Proteomes" id="UP000002207">
    <property type="component" value="Chromosome"/>
</dbReference>
<dbReference type="RefSeq" id="WP_015896657.1">
    <property type="nucleotide sequence ID" value="NC_012483.1"/>
</dbReference>
<dbReference type="Pfam" id="PF02687">
    <property type="entry name" value="FtsX"/>
    <property type="match status" value="2"/>
</dbReference>
<feature type="domain" description="ABC3 transporter permease C-terminal" evidence="8">
    <location>
        <begin position="717"/>
        <end position="829"/>
    </location>
</feature>
<feature type="transmembrane region" description="Helical" evidence="7">
    <location>
        <begin position="770"/>
        <end position="795"/>
    </location>
</feature>
<comment type="similarity">
    <text evidence="6">Belongs to the ABC-4 integral membrane protein family.</text>
</comment>
<dbReference type="PANTHER" id="PTHR30572:SF4">
    <property type="entry name" value="ABC TRANSPORTER PERMEASE YTRF"/>
    <property type="match status" value="1"/>
</dbReference>
<accession>C1F6M3</accession>
<organism evidence="10 11">
    <name type="scientific">Acidobacterium capsulatum (strain ATCC 51196 / DSM 11244 / BCRC 80197 / JCM 7670 / NBRC 15755 / NCIMB 13165 / 161)</name>
    <dbReference type="NCBI Taxonomy" id="240015"/>
    <lineage>
        <taxon>Bacteria</taxon>
        <taxon>Pseudomonadati</taxon>
        <taxon>Acidobacteriota</taxon>
        <taxon>Terriglobia</taxon>
        <taxon>Terriglobales</taxon>
        <taxon>Acidobacteriaceae</taxon>
        <taxon>Acidobacterium</taxon>
    </lineage>
</organism>
<dbReference type="InterPro" id="IPR050250">
    <property type="entry name" value="Macrolide_Exporter_MacB"/>
</dbReference>
<evidence type="ECO:0000256" key="6">
    <source>
        <dbReference type="ARBA" id="ARBA00038076"/>
    </source>
</evidence>
<dbReference type="HOGENOM" id="CLU_009433_1_0_0"/>
<dbReference type="InParanoid" id="C1F6M3"/>
<comment type="subcellular location">
    <subcellularLocation>
        <location evidence="1">Cell membrane</location>
        <topology evidence="1">Multi-pass membrane protein</topology>
    </subcellularLocation>
</comment>
<dbReference type="InterPro" id="IPR017800">
    <property type="entry name" value="ADOP"/>
</dbReference>
<dbReference type="EMBL" id="CP001472">
    <property type="protein sequence ID" value="ACO32848.1"/>
    <property type="molecule type" value="Genomic_DNA"/>
</dbReference>
<dbReference type="NCBIfam" id="TIGR03434">
    <property type="entry name" value="ADOP"/>
    <property type="match status" value="1"/>
</dbReference>
<proteinExistence type="inferred from homology"/>
<keyword evidence="5 7" id="KW-0472">Membrane</keyword>
<feature type="transmembrane region" description="Helical" evidence="7">
    <location>
        <begin position="435"/>
        <end position="456"/>
    </location>
</feature>
<evidence type="ECO:0000313" key="10">
    <source>
        <dbReference type="EMBL" id="ACO32848.1"/>
    </source>
</evidence>
<feature type="transmembrane region" description="Helical" evidence="7">
    <location>
        <begin position="340"/>
        <end position="365"/>
    </location>
</feature>
<evidence type="ECO:0000259" key="8">
    <source>
        <dbReference type="Pfam" id="PF02687"/>
    </source>
</evidence>
<keyword evidence="3 7" id="KW-0812">Transmembrane</keyword>
<evidence type="ECO:0000313" key="11">
    <source>
        <dbReference type="Proteomes" id="UP000002207"/>
    </source>
</evidence>
<dbReference type="eggNOG" id="COG0577">
    <property type="taxonomic scope" value="Bacteria"/>
</dbReference>
<dbReference type="STRING" id="240015.ACP_1528"/>
<dbReference type="InterPro" id="IPR025857">
    <property type="entry name" value="MacB_PCD"/>
</dbReference>
<dbReference type="GO" id="GO:0005886">
    <property type="term" value="C:plasma membrane"/>
    <property type="evidence" value="ECO:0007669"/>
    <property type="project" value="UniProtKB-SubCell"/>
</dbReference>
<keyword evidence="4 7" id="KW-1133">Transmembrane helix</keyword>
<evidence type="ECO:0000256" key="2">
    <source>
        <dbReference type="ARBA" id="ARBA00022475"/>
    </source>
</evidence>
<feature type="domain" description="ABC3 transporter permease C-terminal" evidence="8">
    <location>
        <begin position="343"/>
        <end position="458"/>
    </location>
</feature>
<dbReference type="OrthoDB" id="100233at2"/>
<reference evidence="10 11" key="1">
    <citation type="journal article" date="2009" name="Appl. Environ. Microbiol.">
        <title>Three genomes from the phylum Acidobacteria provide insight into the lifestyles of these microorganisms in soils.</title>
        <authorList>
            <person name="Ward N.L."/>
            <person name="Challacombe J.F."/>
            <person name="Janssen P.H."/>
            <person name="Henrissat B."/>
            <person name="Coutinho P.M."/>
            <person name="Wu M."/>
            <person name="Xie G."/>
            <person name="Haft D.H."/>
            <person name="Sait M."/>
            <person name="Badger J."/>
            <person name="Barabote R.D."/>
            <person name="Bradley B."/>
            <person name="Brettin T.S."/>
            <person name="Brinkac L.M."/>
            <person name="Bruce D."/>
            <person name="Creasy T."/>
            <person name="Daugherty S.C."/>
            <person name="Davidsen T.M."/>
            <person name="DeBoy R.T."/>
            <person name="Detter J.C."/>
            <person name="Dodson R.J."/>
            <person name="Durkin A.S."/>
            <person name="Ganapathy A."/>
            <person name="Gwinn-Giglio M."/>
            <person name="Han C.S."/>
            <person name="Khouri H."/>
            <person name="Kiss H."/>
            <person name="Kothari S.P."/>
            <person name="Madupu R."/>
            <person name="Nelson K.E."/>
            <person name="Nelson W.C."/>
            <person name="Paulsen I."/>
            <person name="Penn K."/>
            <person name="Ren Q."/>
            <person name="Rosovitz M.J."/>
            <person name="Selengut J.D."/>
            <person name="Shrivastava S."/>
            <person name="Sullivan S.A."/>
            <person name="Tapia R."/>
            <person name="Thompson L.S."/>
            <person name="Watkins K.L."/>
            <person name="Yang Q."/>
            <person name="Yu C."/>
            <person name="Zafar N."/>
            <person name="Zhou L."/>
            <person name="Kuske C.R."/>
        </authorList>
    </citation>
    <scope>NUCLEOTIDE SEQUENCE [LARGE SCALE GENOMIC DNA]</scope>
    <source>
        <strain evidence="11">ATCC 51196 / DSM 11244 / BCRC 80197 / JCM 7670 / NBRC 15755 / NCIMB 13165 / 161</strain>
    </source>
</reference>
<keyword evidence="2" id="KW-1003">Cell membrane</keyword>
<dbReference type="AlphaFoldDB" id="C1F6M3"/>
<name>C1F6M3_ACIC5</name>
<evidence type="ECO:0000256" key="5">
    <source>
        <dbReference type="ARBA" id="ARBA00023136"/>
    </source>
</evidence>
<evidence type="ECO:0000256" key="1">
    <source>
        <dbReference type="ARBA" id="ARBA00004651"/>
    </source>
</evidence>
<gene>
    <name evidence="10" type="ordered locus">ACP_1528</name>
</gene>
<dbReference type="InterPro" id="IPR003838">
    <property type="entry name" value="ABC3_permease_C"/>
</dbReference>
<evidence type="ECO:0000256" key="4">
    <source>
        <dbReference type="ARBA" id="ARBA00022989"/>
    </source>
</evidence>